<dbReference type="Gene3D" id="3.40.50.980">
    <property type="match status" value="2"/>
</dbReference>
<dbReference type="AlphaFoldDB" id="A0A2Z3I117"/>
<reference evidence="7" key="1">
    <citation type="submission" date="2018-05" db="EMBL/GenBank/DDBJ databases">
        <title>Genome sequencing of Phenylobacterium sp. HYN0004.</title>
        <authorList>
            <person name="Yi H."/>
            <person name="Baek C."/>
        </authorList>
    </citation>
    <scope>NUCLEOTIDE SEQUENCE [LARGE SCALE GENOMIC DNA]</scope>
    <source>
        <strain evidence="7">HYN0004</strain>
    </source>
</reference>
<feature type="domain" description="AMP-dependent synthetase/ligase" evidence="4">
    <location>
        <begin position="50"/>
        <end position="422"/>
    </location>
</feature>
<keyword evidence="2" id="KW-0436">Ligase</keyword>
<evidence type="ECO:0000313" key="6">
    <source>
        <dbReference type="EMBL" id="AWM77448.1"/>
    </source>
</evidence>
<dbReference type="Pfam" id="PF00501">
    <property type="entry name" value="AMP-binding"/>
    <property type="match status" value="1"/>
</dbReference>
<dbReference type="EMBL" id="CP029479">
    <property type="protein sequence ID" value="AWM77448.1"/>
    <property type="molecule type" value="Genomic_DNA"/>
</dbReference>
<dbReference type="InterPro" id="IPR000873">
    <property type="entry name" value="AMP-dep_synth/lig_dom"/>
</dbReference>
<name>A0A2Z3I117_9CAUL</name>
<dbReference type="PANTHER" id="PTHR43201:SF5">
    <property type="entry name" value="MEDIUM-CHAIN ACYL-COA LIGASE ACSF2, MITOCHONDRIAL"/>
    <property type="match status" value="1"/>
</dbReference>
<dbReference type="Pfam" id="PF13193">
    <property type="entry name" value="AMP-binding_C"/>
    <property type="match status" value="1"/>
</dbReference>
<dbReference type="KEGG" id="phb:HYN04_06530"/>
<accession>A0A2Z3I117</accession>
<sequence>MHYSELKKAWDELTAPGAPFELAVQEVRGAPMKVYKNAPPNVRAVWLSTAAFADRAYLVYENERITYGEAHVLVASIANWLLANGVKRGDRVAIAMRNFPEWMLIYWACLSVGVTVVGMNAWWTAEEMSYGFKDAQPKVAFVDPERIARIAEKPDMVEGVTLVAVRAPATAGYVAWSDVIATGGAMPEAEIDPDDDACIFYTSGTTGFPKGAQLTHRGCVANLFNMVFSGQAQALATQRGTGVVPDPNAPVPIPVALLTTPLFHVTANNCGAYATTAAGGTIVLMYKWDAGEALRVIEAEKVTSMSGVPTMAREVITHPDFATRDTSSLLSLGGGGAQLPPDLVHKIDSQVKTARPNTGYGMTETCGIITAIAADFFVDRPDSAGPAMPAFEARCVDDDGNTVPLGQVGELWVRGSPVIKGYINRPEATAETITDGWLHTGDIARMDEDGFIYIVDRKKDMVLRGGENIYCAEVEANLYRHPAVAECSVFGVPDERLGEEVGVALVLRPGHSATPDALREHCASIAAKHKVPRYIWILKDPLPRNASGKFLKRELRDTLKLADAG</sequence>
<dbReference type="GO" id="GO:0006631">
    <property type="term" value="P:fatty acid metabolic process"/>
    <property type="evidence" value="ECO:0007669"/>
    <property type="project" value="TreeGrafter"/>
</dbReference>
<evidence type="ECO:0000313" key="7">
    <source>
        <dbReference type="Proteomes" id="UP000247763"/>
    </source>
</evidence>
<proteinExistence type="inferred from homology"/>
<dbReference type="Gene3D" id="2.30.38.10">
    <property type="entry name" value="Luciferase, Domain 3"/>
    <property type="match status" value="1"/>
</dbReference>
<keyword evidence="7" id="KW-1185">Reference proteome</keyword>
<dbReference type="SUPFAM" id="SSF56801">
    <property type="entry name" value="Acetyl-CoA synthetase-like"/>
    <property type="match status" value="1"/>
</dbReference>
<dbReference type="OrthoDB" id="9803968at2"/>
<dbReference type="InterPro" id="IPR045851">
    <property type="entry name" value="AMP-bd_C_sf"/>
</dbReference>
<evidence type="ECO:0000259" key="5">
    <source>
        <dbReference type="Pfam" id="PF13193"/>
    </source>
</evidence>
<dbReference type="InterPro" id="IPR025110">
    <property type="entry name" value="AMP-bd_C"/>
</dbReference>
<dbReference type="Proteomes" id="UP000247763">
    <property type="component" value="Chromosome"/>
</dbReference>
<evidence type="ECO:0000256" key="2">
    <source>
        <dbReference type="ARBA" id="ARBA00022598"/>
    </source>
</evidence>
<dbReference type="InterPro" id="IPR020845">
    <property type="entry name" value="AMP-binding_CS"/>
</dbReference>
<gene>
    <name evidence="6" type="ORF">HYN04_06530</name>
</gene>
<feature type="transmembrane region" description="Helical" evidence="3">
    <location>
        <begin position="104"/>
        <end position="123"/>
    </location>
</feature>
<dbReference type="PANTHER" id="PTHR43201">
    <property type="entry name" value="ACYL-COA SYNTHETASE"/>
    <property type="match status" value="1"/>
</dbReference>
<keyword evidence="3" id="KW-0472">Membrane</keyword>
<organism evidence="6 7">
    <name type="scientific">Phenylobacterium parvum</name>
    <dbReference type="NCBI Taxonomy" id="2201350"/>
    <lineage>
        <taxon>Bacteria</taxon>
        <taxon>Pseudomonadati</taxon>
        <taxon>Pseudomonadota</taxon>
        <taxon>Alphaproteobacteria</taxon>
        <taxon>Caulobacterales</taxon>
        <taxon>Caulobacteraceae</taxon>
        <taxon>Phenylobacterium</taxon>
    </lineage>
</organism>
<dbReference type="PROSITE" id="PS00455">
    <property type="entry name" value="AMP_BINDING"/>
    <property type="match status" value="1"/>
</dbReference>
<keyword evidence="3" id="KW-0812">Transmembrane</keyword>
<evidence type="ECO:0000256" key="3">
    <source>
        <dbReference type="SAM" id="Phobius"/>
    </source>
</evidence>
<keyword evidence="3" id="KW-1133">Transmembrane helix</keyword>
<comment type="similarity">
    <text evidence="1">Belongs to the ATP-dependent AMP-binding enzyme family.</text>
</comment>
<protein>
    <submittedName>
        <fullName evidence="6">AMP-dependent synthetase</fullName>
    </submittedName>
</protein>
<dbReference type="RefSeq" id="WP_110450015.1">
    <property type="nucleotide sequence ID" value="NZ_CP029479.1"/>
</dbReference>
<evidence type="ECO:0000259" key="4">
    <source>
        <dbReference type="Pfam" id="PF00501"/>
    </source>
</evidence>
<evidence type="ECO:0000256" key="1">
    <source>
        <dbReference type="ARBA" id="ARBA00006432"/>
    </source>
</evidence>
<dbReference type="GO" id="GO:0031956">
    <property type="term" value="F:medium-chain fatty acid-CoA ligase activity"/>
    <property type="evidence" value="ECO:0007669"/>
    <property type="project" value="TreeGrafter"/>
</dbReference>
<dbReference type="Gene3D" id="3.30.300.30">
    <property type="match status" value="1"/>
</dbReference>
<feature type="domain" description="AMP-binding enzyme C-terminal" evidence="5">
    <location>
        <begin position="473"/>
        <end position="549"/>
    </location>
</feature>